<protein>
    <recommendedName>
        <fullName evidence="6">COP1-interacting protein 7</fullName>
    </recommendedName>
</protein>
<evidence type="ECO:0000313" key="4">
    <source>
        <dbReference type="Proteomes" id="UP000197138"/>
    </source>
</evidence>
<organism evidence="2 4">
    <name type="scientific">Punica granatum</name>
    <name type="common">Pomegranate</name>
    <dbReference type="NCBI Taxonomy" id="22663"/>
    <lineage>
        <taxon>Eukaryota</taxon>
        <taxon>Viridiplantae</taxon>
        <taxon>Streptophyta</taxon>
        <taxon>Embryophyta</taxon>
        <taxon>Tracheophyta</taxon>
        <taxon>Spermatophyta</taxon>
        <taxon>Magnoliopsida</taxon>
        <taxon>eudicotyledons</taxon>
        <taxon>Gunneridae</taxon>
        <taxon>Pentapetalae</taxon>
        <taxon>rosids</taxon>
        <taxon>malvids</taxon>
        <taxon>Myrtales</taxon>
        <taxon>Lythraceae</taxon>
        <taxon>Punica</taxon>
    </lineage>
</organism>
<dbReference type="Proteomes" id="UP000197138">
    <property type="component" value="Unassembled WGS sequence"/>
</dbReference>
<feature type="compositionally biased region" description="Basic and acidic residues" evidence="1">
    <location>
        <begin position="509"/>
        <end position="527"/>
    </location>
</feature>
<reference evidence="3 5" key="3">
    <citation type="submission" date="2017-11" db="EMBL/GenBank/DDBJ databases">
        <title>De-novo sequencing of pomegranate (Punica granatum L.) genome.</title>
        <authorList>
            <person name="Akparov Z."/>
            <person name="Amiraslanov A."/>
            <person name="Hajiyeva S."/>
            <person name="Abbasov M."/>
            <person name="Kaur K."/>
            <person name="Hamwieh A."/>
            <person name="Solovyev V."/>
            <person name="Salamov A."/>
            <person name="Braich B."/>
            <person name="Kosarev P."/>
            <person name="Mahmoud A."/>
            <person name="Hajiyev E."/>
            <person name="Babayeva S."/>
            <person name="Izzatullayeva V."/>
            <person name="Mammadov A."/>
            <person name="Mammadov A."/>
            <person name="Sharifova S."/>
            <person name="Ojaghi J."/>
            <person name="Eynullazada K."/>
            <person name="Bayramov B."/>
            <person name="Abdulazimova A."/>
            <person name="Shahmuradov I."/>
        </authorList>
    </citation>
    <scope>NUCLEOTIDE SEQUENCE [LARGE SCALE GENOMIC DNA]</scope>
    <source>
        <strain evidence="3">AG2017</strain>
        <strain evidence="5">cv. AG2017</strain>
        <tissue evidence="3">Leaf</tissue>
    </source>
</reference>
<dbReference type="EMBL" id="MTKT01000299">
    <property type="protein sequence ID" value="OWM91257.1"/>
    <property type="molecule type" value="Genomic_DNA"/>
</dbReference>
<dbReference type="AlphaFoldDB" id="A0A218Y1S6"/>
<feature type="compositionally biased region" description="Basic residues" evidence="1">
    <location>
        <begin position="401"/>
        <end position="411"/>
    </location>
</feature>
<feature type="compositionally biased region" description="Basic and acidic residues" evidence="1">
    <location>
        <begin position="390"/>
        <end position="400"/>
    </location>
</feature>
<evidence type="ECO:0000256" key="1">
    <source>
        <dbReference type="SAM" id="MobiDB-lite"/>
    </source>
</evidence>
<dbReference type="STRING" id="22663.A0A218Y1S6"/>
<reference evidence="4" key="1">
    <citation type="journal article" date="2017" name="Plant J.">
        <title>The pomegranate (Punica granatum L.) genome and the genomics of punicalagin biosynthesis.</title>
        <authorList>
            <person name="Qin G."/>
            <person name="Xu C."/>
            <person name="Ming R."/>
            <person name="Tang H."/>
            <person name="Guyot R."/>
            <person name="Kramer E.M."/>
            <person name="Hu Y."/>
            <person name="Yi X."/>
            <person name="Qi Y."/>
            <person name="Xu X."/>
            <person name="Gao Z."/>
            <person name="Pan H."/>
            <person name="Jian J."/>
            <person name="Tian Y."/>
            <person name="Yue Z."/>
            <person name="Xu Y."/>
        </authorList>
    </citation>
    <scope>NUCLEOTIDE SEQUENCE [LARGE SCALE GENOMIC DNA]</scope>
    <source>
        <strain evidence="4">cv. Dabenzi</strain>
    </source>
</reference>
<evidence type="ECO:0008006" key="6">
    <source>
        <dbReference type="Google" id="ProtNLM"/>
    </source>
</evidence>
<evidence type="ECO:0000313" key="2">
    <source>
        <dbReference type="EMBL" id="OWM91257.1"/>
    </source>
</evidence>
<evidence type="ECO:0000313" key="3">
    <source>
        <dbReference type="EMBL" id="PKI40129.1"/>
    </source>
</evidence>
<feature type="compositionally biased region" description="Basic and acidic residues" evidence="1">
    <location>
        <begin position="348"/>
        <end position="368"/>
    </location>
</feature>
<feature type="region of interest" description="Disordered" evidence="1">
    <location>
        <begin position="845"/>
        <end position="885"/>
    </location>
</feature>
<sequence>MDPRTRLDYALFQLTPTRTRCDLVIFCGGKTERLAHGLLEPFLGHLKFAKDEILKGGYSITLRPPPPQDASSWFTKATFERFVRFVGTPEILERFINLEKEISQIESSFQANELGKPHVSRQGEQGSPTASNGNSVKSSDSSKGEIAENEDAAQEENSRIRLQRVLETRRSMLLRSQAMAYARGRAAGFDMDNMDELIAFSDAFGASRLREACIEFKELCMKKQSDVPWMEELSAMEAYSSSELSFPATSGIILTSEMNYQTSDNNLVPNGYPDASKQETMNAGSNGKKDDVGNKIQMQMPWPNQFPPYMYPVHQMPPYQGYPFPIMPPNGLNDPRWSFNSEGAYHDMKGEMKSKSKSSKKERNMHKEEEDDDEDVDSEEDSQNTYSESDGEKRHSSTEHSHRKKHKKKSSRTVVIRNINYIASKDEEKQDGVSHDFSSSSSEDEFSLKKKVEEAVGVFKKNHKSKRHTHKKSEGSNNTTEPEQETEGTTASTGKSTDEHWDAFQNLLLREKEEPSLNPERQLESSRDEHFAMGSFGDEVSGGTQRFTVQRKVTDDSLVMSERTREDELNGNSIDFGNGENLRPVLRRREFADDLVLLSGCFEGSEKLHNALPDSNADSSLVKTRRSDDGFIIHTAAKTESGDVNVKQVIFDGDFLNSMEKSRKDPQVDDSFMIHDRTSLDDSRDISMVLEYMSASHTENAANAEALEDKHKGSTTYEPDDLCVVLERHDGGGSNRVSWTSGYDVDFSLAEAEKSPAKEVHDKTPASSDKKINSDKKKESSAGKDARSKVMNRSPLGKTKPEAISRVKKPTLMNRTAAQKSKFEKEEEVRKRMEEMLLERQRRIAERTAASGLATPVKKSPVESKTTKTSTQTERTKLQNRAMKV</sequence>
<proteinExistence type="predicted"/>
<gene>
    <name evidence="2" type="ORF">CDL15_Pgr000201</name>
    <name evidence="3" type="ORF">CRG98_039501</name>
</gene>
<dbReference type="PANTHER" id="PTHR31008">
    <property type="entry name" value="COP1-INTERACTING PROTEIN-RELATED"/>
    <property type="match status" value="1"/>
</dbReference>
<feature type="compositionally biased region" description="Basic and acidic residues" evidence="1">
    <location>
        <begin position="424"/>
        <end position="434"/>
    </location>
</feature>
<dbReference type="Proteomes" id="UP000233551">
    <property type="component" value="Unassembled WGS sequence"/>
</dbReference>
<keyword evidence="5" id="KW-1185">Reference proteome</keyword>
<accession>A0A218Y1S6</accession>
<comment type="caution">
    <text evidence="2">The sequence shown here is derived from an EMBL/GenBank/DDBJ whole genome shotgun (WGS) entry which is preliminary data.</text>
</comment>
<evidence type="ECO:0000313" key="5">
    <source>
        <dbReference type="Proteomes" id="UP000233551"/>
    </source>
</evidence>
<feature type="compositionally biased region" description="Basic residues" evidence="1">
    <location>
        <begin position="460"/>
        <end position="471"/>
    </location>
</feature>
<feature type="compositionally biased region" description="Acidic residues" evidence="1">
    <location>
        <begin position="369"/>
        <end position="382"/>
    </location>
</feature>
<feature type="region of interest" description="Disordered" evidence="1">
    <location>
        <begin position="348"/>
        <end position="527"/>
    </location>
</feature>
<feature type="compositionally biased region" description="Basic and acidic residues" evidence="1">
    <location>
        <begin position="753"/>
        <end position="788"/>
    </location>
</feature>
<dbReference type="EMBL" id="PGOL01003664">
    <property type="protein sequence ID" value="PKI40129.1"/>
    <property type="molecule type" value="Genomic_DNA"/>
</dbReference>
<reference evidence="2" key="2">
    <citation type="submission" date="2017-06" db="EMBL/GenBank/DDBJ databases">
        <title>The pomegranate genome and the genomics of punicalagin biosynthesis.</title>
        <authorList>
            <person name="Xu C."/>
        </authorList>
    </citation>
    <scope>NUCLEOTIDE SEQUENCE [LARGE SCALE GENOMIC DNA]</scope>
    <source>
        <tissue evidence="2">Fresh leaf</tissue>
    </source>
</reference>
<dbReference type="PANTHER" id="PTHR31008:SF0">
    <property type="entry name" value="CSL1"/>
    <property type="match status" value="1"/>
</dbReference>
<feature type="region of interest" description="Disordered" evidence="1">
    <location>
        <begin position="115"/>
        <end position="157"/>
    </location>
</feature>
<name>A0A218Y1S6_PUNGR</name>
<feature type="region of interest" description="Disordered" evidence="1">
    <location>
        <begin position="753"/>
        <end position="829"/>
    </location>
</feature>